<dbReference type="InterPro" id="IPR002220">
    <property type="entry name" value="DapA-like"/>
</dbReference>
<keyword evidence="4" id="KW-1185">Reference proteome</keyword>
<evidence type="ECO:0000256" key="1">
    <source>
        <dbReference type="ARBA" id="ARBA00023239"/>
    </source>
</evidence>
<protein>
    <submittedName>
        <fullName evidence="3">N-acetylneuraminate lyase</fullName>
        <ecNumber evidence="3">4.1.3.3</ecNumber>
    </submittedName>
</protein>
<comment type="caution">
    <text evidence="3">The sequence shown here is derived from an EMBL/GenBank/DDBJ whole genome shotgun (WGS) entry which is preliminary data.</text>
</comment>
<dbReference type="Proteomes" id="UP001549031">
    <property type="component" value="Unassembled WGS sequence"/>
</dbReference>
<dbReference type="PANTHER" id="PTHR42849:SF1">
    <property type="entry name" value="N-ACETYLNEURAMINATE LYASE"/>
    <property type="match status" value="1"/>
</dbReference>
<comment type="similarity">
    <text evidence="2">Belongs to the DapA family.</text>
</comment>
<dbReference type="GO" id="GO:0008747">
    <property type="term" value="F:N-acetylneuraminate lyase activity"/>
    <property type="evidence" value="ECO:0007669"/>
    <property type="project" value="UniProtKB-EC"/>
</dbReference>
<dbReference type="Pfam" id="PF00701">
    <property type="entry name" value="DHDPS"/>
    <property type="match status" value="1"/>
</dbReference>
<evidence type="ECO:0000256" key="2">
    <source>
        <dbReference type="PIRNR" id="PIRNR001365"/>
    </source>
</evidence>
<dbReference type="Gene3D" id="3.20.20.70">
    <property type="entry name" value="Aldolase class I"/>
    <property type="match status" value="1"/>
</dbReference>
<dbReference type="PIRSF" id="PIRSF001365">
    <property type="entry name" value="DHDPS"/>
    <property type="match status" value="1"/>
</dbReference>
<sequence length="336" mass="36005">MITLVLLNLSFGKAKKRCCQTNCCWCIGGAIVMRIGRAMTKAFSGIFAALLTAMEEDGSFSPKRQRELDAYVLRQGLTGLYVAGSSGESGMLESGELADVIAVVAEDAKSSGATLIAHVGLPSLKASTFLAKEAERHGYHALSALPPHSYPFSDAEILSYYKALSAATSLPLIVYEIPARTGRPLPMPLLLEILDLPNVAGLKFSSMDLFKFGSLRRARPDKVFYFGYDEAYAAAAAIGTDGGIGTTYNLFGKLYTAIDTSIRSSDLATAQHLQSISQRFVEILLETGVMPGVKLALGLQGVDVGPSRAPMLLKTEHAEARIAAFLSESDVARWLP</sequence>
<dbReference type="PRINTS" id="PR00146">
    <property type="entry name" value="DHPICSNTHASE"/>
</dbReference>
<proteinExistence type="inferred from homology"/>
<dbReference type="EMBL" id="JBEPLJ010000024">
    <property type="protein sequence ID" value="MET3588390.1"/>
    <property type="molecule type" value="Genomic_DNA"/>
</dbReference>
<dbReference type="InterPro" id="IPR013785">
    <property type="entry name" value="Aldolase_TIM"/>
</dbReference>
<keyword evidence="1 2" id="KW-0456">Lyase</keyword>
<dbReference type="PANTHER" id="PTHR42849">
    <property type="entry name" value="N-ACETYLNEURAMINATE LYASE"/>
    <property type="match status" value="1"/>
</dbReference>
<evidence type="ECO:0000313" key="3">
    <source>
        <dbReference type="EMBL" id="MET3588390.1"/>
    </source>
</evidence>
<name>A0ABV2HCV8_9HYPH</name>
<dbReference type="SMART" id="SM01130">
    <property type="entry name" value="DHDPS"/>
    <property type="match status" value="1"/>
</dbReference>
<dbReference type="RefSeq" id="WP_247246106.1">
    <property type="nucleotide sequence ID" value="NZ_JALJRA010000025.1"/>
</dbReference>
<dbReference type="SUPFAM" id="SSF51569">
    <property type="entry name" value="Aldolase"/>
    <property type="match status" value="1"/>
</dbReference>
<reference evidence="3 4" key="1">
    <citation type="submission" date="2024-06" db="EMBL/GenBank/DDBJ databases">
        <title>Genomic Encyclopedia of Type Strains, Phase IV (KMG-IV): sequencing the most valuable type-strain genomes for metagenomic binning, comparative biology and taxonomic classification.</title>
        <authorList>
            <person name="Goeker M."/>
        </authorList>
    </citation>
    <scope>NUCLEOTIDE SEQUENCE [LARGE SCALE GENOMIC DNA]</scope>
    <source>
        <strain evidence="3 4">DSM 105042</strain>
    </source>
</reference>
<accession>A0ABV2HCV8</accession>
<dbReference type="EC" id="4.1.3.3" evidence="3"/>
<organism evidence="3 4">
    <name type="scientific">Pseudorhizobium tarimense</name>
    <dbReference type="NCBI Taxonomy" id="1079109"/>
    <lineage>
        <taxon>Bacteria</taxon>
        <taxon>Pseudomonadati</taxon>
        <taxon>Pseudomonadota</taxon>
        <taxon>Alphaproteobacteria</taxon>
        <taxon>Hyphomicrobiales</taxon>
        <taxon>Rhizobiaceae</taxon>
        <taxon>Rhizobium/Agrobacterium group</taxon>
        <taxon>Pseudorhizobium</taxon>
    </lineage>
</organism>
<evidence type="ECO:0000313" key="4">
    <source>
        <dbReference type="Proteomes" id="UP001549031"/>
    </source>
</evidence>
<gene>
    <name evidence="3" type="ORF">ABID21_004526</name>
</gene>